<reference evidence="1 2" key="1">
    <citation type="journal article" date="2020" name="ISME J.">
        <title>Uncovering the hidden diversity of litter-decomposition mechanisms in mushroom-forming fungi.</title>
        <authorList>
            <person name="Floudas D."/>
            <person name="Bentzer J."/>
            <person name="Ahren D."/>
            <person name="Johansson T."/>
            <person name="Persson P."/>
            <person name="Tunlid A."/>
        </authorList>
    </citation>
    <scope>NUCLEOTIDE SEQUENCE [LARGE SCALE GENOMIC DNA]</scope>
    <source>
        <strain evidence="1 2">CBS 661.87</strain>
    </source>
</reference>
<dbReference type="EMBL" id="JAACJP010000001">
    <property type="protein sequence ID" value="KAF5388063.1"/>
    <property type="molecule type" value="Genomic_DNA"/>
</dbReference>
<comment type="caution">
    <text evidence="1">The sequence shown here is derived from an EMBL/GenBank/DDBJ whole genome shotgun (WGS) entry which is preliminary data.</text>
</comment>
<dbReference type="Proteomes" id="UP000565441">
    <property type="component" value="Unassembled WGS sequence"/>
</dbReference>
<keyword evidence="2" id="KW-1185">Reference proteome</keyword>
<proteinExistence type="predicted"/>
<accession>A0A8H5HR86</accession>
<gene>
    <name evidence="1" type="ORF">D9615_000769</name>
</gene>
<evidence type="ECO:0000313" key="2">
    <source>
        <dbReference type="Proteomes" id="UP000565441"/>
    </source>
</evidence>
<dbReference type="OrthoDB" id="2831072at2759"/>
<organism evidence="1 2">
    <name type="scientific">Tricholomella constricta</name>
    <dbReference type="NCBI Taxonomy" id="117010"/>
    <lineage>
        <taxon>Eukaryota</taxon>
        <taxon>Fungi</taxon>
        <taxon>Dikarya</taxon>
        <taxon>Basidiomycota</taxon>
        <taxon>Agaricomycotina</taxon>
        <taxon>Agaricomycetes</taxon>
        <taxon>Agaricomycetidae</taxon>
        <taxon>Agaricales</taxon>
        <taxon>Tricholomatineae</taxon>
        <taxon>Lyophyllaceae</taxon>
        <taxon>Tricholomella</taxon>
    </lineage>
</organism>
<dbReference type="AlphaFoldDB" id="A0A8H5HR86"/>
<dbReference type="Gene3D" id="3.10.129.10">
    <property type="entry name" value="Hotdog Thioesterase"/>
    <property type="match status" value="1"/>
</dbReference>
<name>A0A8H5HR86_9AGAR</name>
<protein>
    <submittedName>
        <fullName evidence="1">Uncharacterized protein</fullName>
    </submittedName>
</protein>
<evidence type="ECO:0000313" key="1">
    <source>
        <dbReference type="EMBL" id="KAF5388063.1"/>
    </source>
</evidence>
<sequence>MVNRMPIPKTKIDVSHIEGNVSDEEKRLALKIFANFVSTHDKSYGADVGQRLKMVAVNVWGKDSPAASGETVFEIDVERDMCNIFGTLHGACAAYMVDPYAYVIHCLDQLDEPSLDAPCHL</sequence>